<dbReference type="PROSITE" id="PS00109">
    <property type="entry name" value="PROTEIN_KINASE_TYR"/>
    <property type="match status" value="1"/>
</dbReference>
<comment type="catalytic activity">
    <reaction evidence="11">
        <text>sphinganine + NADP(+) = 3-oxosphinganine + NADPH + H(+)</text>
        <dbReference type="Rhea" id="RHEA:22640"/>
        <dbReference type="ChEBI" id="CHEBI:15378"/>
        <dbReference type="ChEBI" id="CHEBI:57783"/>
        <dbReference type="ChEBI" id="CHEBI:57817"/>
        <dbReference type="ChEBI" id="CHEBI:58299"/>
        <dbReference type="ChEBI" id="CHEBI:58349"/>
        <dbReference type="EC" id="1.1.1.102"/>
    </reaction>
    <physiologicalReaction direction="right-to-left" evidence="11">
        <dbReference type="Rhea" id="RHEA:22642"/>
    </physiologicalReaction>
</comment>
<comment type="pathway">
    <text evidence="2">Lipid metabolism; sphingolipid metabolism.</text>
</comment>
<feature type="region of interest" description="Disordered" evidence="12">
    <location>
        <begin position="618"/>
        <end position="646"/>
    </location>
</feature>
<evidence type="ECO:0000256" key="3">
    <source>
        <dbReference type="ARBA" id="ARBA00004991"/>
    </source>
</evidence>
<dbReference type="SUPFAM" id="SSF51735">
    <property type="entry name" value="NAD(P)-binding Rossmann-fold domains"/>
    <property type="match status" value="1"/>
</dbReference>
<evidence type="ECO:0000259" key="14">
    <source>
        <dbReference type="PROSITE" id="PS50011"/>
    </source>
</evidence>
<feature type="region of interest" description="Disordered" evidence="12">
    <location>
        <begin position="307"/>
        <end position="350"/>
    </location>
</feature>
<dbReference type="Proteomes" id="UP000815677">
    <property type="component" value="Unassembled WGS sequence"/>
</dbReference>
<reference evidence="15" key="1">
    <citation type="submission" date="2014-09" db="EMBL/GenBank/DDBJ databases">
        <title>Genome sequence of the luminous mushroom Mycena chlorophos for searching fungal bioluminescence genes.</title>
        <authorList>
            <person name="Tanaka Y."/>
            <person name="Kasuga D."/>
            <person name="Oba Y."/>
            <person name="Hase S."/>
            <person name="Sato K."/>
            <person name="Oba Y."/>
            <person name="Sakakibara Y."/>
        </authorList>
    </citation>
    <scope>NUCLEOTIDE SEQUENCE</scope>
</reference>
<proteinExistence type="predicted"/>
<dbReference type="InterPro" id="IPR045022">
    <property type="entry name" value="KDSR-like"/>
</dbReference>
<evidence type="ECO:0000256" key="4">
    <source>
        <dbReference type="ARBA" id="ARBA00022824"/>
    </source>
</evidence>
<sequence>MFWNSKKWDPAGLHCYVTGGSSGMGLALAVLLTRRGAHVSIVARDQKKLDDALSDLEKARQNPDQKLLAYSFSLFDCAASEAALDAVSAAHDGHCPDAIFMCAGGSAPAFWIEQDETSLRKLMDMSYWVQAWTALAASKRMVRENKPGKLVFTSSILAYFSFIGYSNYSPGKHALRGLAETLRSEMQLYNISVHLCTPPTIYSPGYIEENKTKPKITLKIEEADTGLQPEQVASALLRGIEKDEFHVAVDLLGNIFRASTRGATPQNNVFMDTFYSLAGWIALPIWRRGVDNMNSCGLECLGSTGRDSKRVGYPSGGGCSMPAKNSQRAARGHRQKKPSKKQQQPPGQPLLFFGSVRVETPEINLHPPRKRANSLQLAAGGVNVQPTSLGRSSRAAMESVSSLASANAHAAAVPVPVPLTSRNVAAVNASNTRTQKLLKTARKIIPPILKKPSFSIEADSSSQPVGPRRKVSLTLPSRSEAGRGSTIHNPSLSAAAAIATVSTPRSGPVPSKRSSFAMLLPGSPKVTQKAANDEAAAAAARPLLDNALACPSSSSAISKKTRQGRQSFFNVFSSRPNLKVDATQEPTAASQGLKSQPSAKIQGVAVVARERRVVPSVENEPQAVAVPDPAALSSQSSPGSVNDGDAQIGSVVAASADHTTVDPRFVSHSASSIPTVKRPFLVQEFRLSETCMYWVHENLVRYLWVQAESRDNRSIQRILQQLRWTPTPDLDIGLPPALASLLRSLESRNQLLQLAERLGIPAEDLVAPIQADRAAMRKCLANYQTTVLERPALHERLLDVVQDITSHNKCPKIDFSMNKLLIKLSFSCEKLPTSLFVDRVENQTGPVAVGGFGDIHRGEYRGCVVALKRLRLYDEDEEDKMRKKREKFYQEALIWKNLDHPHILPFMGLYCDERVGADRPLQSLFLVCPWMKNGTVCKYIERNPDVAIESLLLEVAHGVDHLHEQMIVHGDLRGDNILVDDGGHVLLADFGVASYVNTTRESTARRGSTRWMAPELLQPEPGQIFRRTFQSDVYSFACVCYELYNGAPPFSDPDTGPGHPVAIPDTLVLLKVIAGSRPFFTPKFPLPICRLVEDCWRQEPKRRLRAPEIVHRLVAIRQDLVDQRELSRDPAHAPGPYRPPRSRSSSLAPEPSTSRMPSRAPSLNPSLLQLNLNNAAVWNSSTSSLDMFVPVRSVPLSDEANLSTNWRNPFKSMSNAAAGQGEFAHGAEPCREHGGAGAEIESAHALEDGLRGQTITCLDDNLLLDRLCPRSCIHSHRQDSDLDSACAYLSTLPRAPSKRGKI</sequence>
<dbReference type="InterPro" id="IPR008266">
    <property type="entry name" value="Tyr_kinase_AS"/>
</dbReference>
<comment type="pathway">
    <text evidence="3">Sphingolipid metabolism.</text>
</comment>
<dbReference type="PANTHER" id="PTHR43550:SF3">
    <property type="entry name" value="3-KETODIHYDROSPHINGOSINE REDUCTASE"/>
    <property type="match status" value="1"/>
</dbReference>
<keyword evidence="5" id="KW-0521">NADP</keyword>
<dbReference type="EC" id="1.1.1.102" evidence="9"/>
<keyword evidence="4" id="KW-0256">Endoplasmic reticulum</keyword>
<evidence type="ECO:0000256" key="2">
    <source>
        <dbReference type="ARBA" id="ARBA00004760"/>
    </source>
</evidence>
<accession>A0ABQ0LMJ2</accession>
<keyword evidence="6" id="KW-0746">Sphingolipid metabolism</keyword>
<dbReference type="Gene3D" id="3.40.50.720">
    <property type="entry name" value="NAD(P)-binding Rossmann-like Domain"/>
    <property type="match status" value="1"/>
</dbReference>
<feature type="transmembrane region" description="Helical" evidence="13">
    <location>
        <begin position="150"/>
        <end position="168"/>
    </location>
</feature>
<evidence type="ECO:0000256" key="5">
    <source>
        <dbReference type="ARBA" id="ARBA00022857"/>
    </source>
</evidence>
<feature type="region of interest" description="Disordered" evidence="12">
    <location>
        <begin position="455"/>
        <end position="488"/>
    </location>
</feature>
<dbReference type="PRINTS" id="PR00081">
    <property type="entry name" value="GDHRDH"/>
</dbReference>
<feature type="non-terminal residue" evidence="15">
    <location>
        <position position="1302"/>
    </location>
</feature>
<evidence type="ECO:0000256" key="1">
    <source>
        <dbReference type="ARBA" id="ARBA00004240"/>
    </source>
</evidence>
<dbReference type="Pfam" id="PF00069">
    <property type="entry name" value="Pkinase"/>
    <property type="match status" value="1"/>
</dbReference>
<dbReference type="InterPro" id="IPR036291">
    <property type="entry name" value="NAD(P)-bd_dom_sf"/>
</dbReference>
<comment type="subcellular location">
    <subcellularLocation>
        <location evidence="1">Endoplasmic reticulum</location>
    </subcellularLocation>
</comment>
<dbReference type="PROSITE" id="PS50011">
    <property type="entry name" value="PROTEIN_KINASE_DOM"/>
    <property type="match status" value="1"/>
</dbReference>
<comment type="function">
    <text evidence="10">Catalyzes the reduction of 3'-oxosphinganine (3-ketodihydrosphingosine/KDS) to sphinganine (dihydrosphingosine/DHS), the second step of de novo sphingolipid biosynthesis.</text>
</comment>
<protein>
    <recommendedName>
        <fullName evidence="9">3-dehydrosphinganine reductase</fullName>
        <ecNumber evidence="9">1.1.1.102</ecNumber>
    </recommendedName>
</protein>
<dbReference type="CDD" id="cd08939">
    <property type="entry name" value="KDSR-like_SDR_c"/>
    <property type="match status" value="1"/>
</dbReference>
<dbReference type="EMBL" id="DF847425">
    <property type="protein sequence ID" value="GAT51804.1"/>
    <property type="molecule type" value="Genomic_DNA"/>
</dbReference>
<evidence type="ECO:0000256" key="11">
    <source>
        <dbReference type="ARBA" id="ARBA00048930"/>
    </source>
</evidence>
<dbReference type="PANTHER" id="PTHR43550">
    <property type="entry name" value="3-KETODIHYDROSPHINGOSINE REDUCTASE"/>
    <property type="match status" value="1"/>
</dbReference>
<evidence type="ECO:0000256" key="9">
    <source>
        <dbReference type="ARBA" id="ARBA00026112"/>
    </source>
</evidence>
<keyword evidence="13" id="KW-0472">Membrane</keyword>
<dbReference type="InterPro" id="IPR057326">
    <property type="entry name" value="KR_dom"/>
</dbReference>
<keyword evidence="7" id="KW-0560">Oxidoreductase</keyword>
<organism evidence="15 16">
    <name type="scientific">Mycena chlorophos</name>
    <name type="common">Agaric fungus</name>
    <name type="synonym">Agaricus chlorophos</name>
    <dbReference type="NCBI Taxonomy" id="658473"/>
    <lineage>
        <taxon>Eukaryota</taxon>
        <taxon>Fungi</taxon>
        <taxon>Dikarya</taxon>
        <taxon>Basidiomycota</taxon>
        <taxon>Agaricomycotina</taxon>
        <taxon>Agaricomycetes</taxon>
        <taxon>Agaricomycetidae</taxon>
        <taxon>Agaricales</taxon>
        <taxon>Marasmiineae</taxon>
        <taxon>Mycenaceae</taxon>
        <taxon>Mycena</taxon>
    </lineage>
</organism>
<dbReference type="Pfam" id="PF00106">
    <property type="entry name" value="adh_short"/>
    <property type="match status" value="1"/>
</dbReference>
<evidence type="ECO:0000256" key="8">
    <source>
        <dbReference type="ARBA" id="ARBA00023098"/>
    </source>
</evidence>
<keyword evidence="16" id="KW-1185">Reference proteome</keyword>
<evidence type="ECO:0000256" key="13">
    <source>
        <dbReference type="SAM" id="Phobius"/>
    </source>
</evidence>
<feature type="compositionally biased region" description="Low complexity" evidence="12">
    <location>
        <begin position="1142"/>
        <end position="1162"/>
    </location>
</feature>
<evidence type="ECO:0000256" key="12">
    <source>
        <dbReference type="SAM" id="MobiDB-lite"/>
    </source>
</evidence>
<keyword evidence="13" id="KW-1133">Transmembrane helix</keyword>
<feature type="region of interest" description="Disordered" evidence="12">
    <location>
        <begin position="1124"/>
        <end position="1162"/>
    </location>
</feature>
<feature type="compositionally biased region" description="Basic residues" evidence="12">
    <location>
        <begin position="330"/>
        <end position="340"/>
    </location>
</feature>
<evidence type="ECO:0000256" key="6">
    <source>
        <dbReference type="ARBA" id="ARBA00022919"/>
    </source>
</evidence>
<dbReference type="InterPro" id="IPR000719">
    <property type="entry name" value="Prot_kinase_dom"/>
</dbReference>
<dbReference type="SMART" id="SM00822">
    <property type="entry name" value="PKS_KR"/>
    <property type="match status" value="1"/>
</dbReference>
<dbReference type="InterPro" id="IPR002347">
    <property type="entry name" value="SDR_fam"/>
</dbReference>
<keyword evidence="13" id="KW-0812">Transmembrane</keyword>
<feature type="domain" description="Protein kinase" evidence="14">
    <location>
        <begin position="841"/>
        <end position="1114"/>
    </location>
</feature>
<name>A0ABQ0LMJ2_MYCCL</name>
<keyword evidence="8" id="KW-0443">Lipid metabolism</keyword>
<dbReference type="InterPro" id="IPR011009">
    <property type="entry name" value="Kinase-like_dom_sf"/>
</dbReference>
<dbReference type="Gene3D" id="1.10.510.10">
    <property type="entry name" value="Transferase(Phosphotransferase) domain 1"/>
    <property type="match status" value="1"/>
</dbReference>
<evidence type="ECO:0000313" key="15">
    <source>
        <dbReference type="EMBL" id="GAT51804.1"/>
    </source>
</evidence>
<gene>
    <name evidence="15" type="ORF">MCHLO_08916</name>
</gene>
<evidence type="ECO:0000313" key="16">
    <source>
        <dbReference type="Proteomes" id="UP000815677"/>
    </source>
</evidence>
<evidence type="ECO:0000256" key="10">
    <source>
        <dbReference type="ARBA" id="ARBA00044737"/>
    </source>
</evidence>
<evidence type="ECO:0000256" key="7">
    <source>
        <dbReference type="ARBA" id="ARBA00023002"/>
    </source>
</evidence>
<dbReference type="SUPFAM" id="SSF56112">
    <property type="entry name" value="Protein kinase-like (PK-like)"/>
    <property type="match status" value="1"/>
</dbReference>